<evidence type="ECO:0000313" key="6">
    <source>
        <dbReference type="Proteomes" id="UP001156881"/>
    </source>
</evidence>
<evidence type="ECO:0000256" key="2">
    <source>
        <dbReference type="SAM" id="SignalP"/>
    </source>
</evidence>
<comment type="caution">
    <text evidence="4">The sequence shown here is derived from an EMBL/GenBank/DDBJ whole genome shotgun (WGS) entry which is preliminary data.</text>
</comment>
<dbReference type="EMBL" id="BSPG01000007">
    <property type="protein sequence ID" value="GLS43722.1"/>
    <property type="molecule type" value="Genomic_DNA"/>
</dbReference>
<dbReference type="EMBL" id="JACIDN010000004">
    <property type="protein sequence ID" value="MBB3902797.1"/>
    <property type="molecule type" value="Genomic_DNA"/>
</dbReference>
<gene>
    <name evidence="3" type="ORF">GCM10007884_17070</name>
    <name evidence="4" type="ORF">GGR33_002299</name>
</gene>
<accession>A0A7W6F6U0</accession>
<dbReference type="Proteomes" id="UP001156881">
    <property type="component" value="Unassembled WGS sequence"/>
</dbReference>
<feature type="transmembrane region" description="Helical" evidence="1">
    <location>
        <begin position="29"/>
        <end position="49"/>
    </location>
</feature>
<evidence type="ECO:0000313" key="3">
    <source>
        <dbReference type="EMBL" id="GLS43722.1"/>
    </source>
</evidence>
<name>A0A7W6F6U0_9HYPH</name>
<reference evidence="3" key="1">
    <citation type="journal article" date="2014" name="Int. J. Syst. Evol. Microbiol.">
        <title>Complete genome of a new Firmicutes species belonging to the dominant human colonic microbiota ('Ruminococcus bicirculans') reveals two chromosomes and a selective capacity to utilize plant glucans.</title>
        <authorList>
            <consortium name="NISC Comparative Sequencing Program"/>
            <person name="Wegmann U."/>
            <person name="Louis P."/>
            <person name="Goesmann A."/>
            <person name="Henrissat B."/>
            <person name="Duncan S.H."/>
            <person name="Flint H.J."/>
        </authorList>
    </citation>
    <scope>NUCLEOTIDE SEQUENCE</scope>
    <source>
        <strain evidence="3">NBRC 107710</strain>
    </source>
</reference>
<keyword evidence="1" id="KW-1133">Transmembrane helix</keyword>
<reference evidence="4 5" key="3">
    <citation type="submission" date="2020-08" db="EMBL/GenBank/DDBJ databases">
        <title>Genomic Encyclopedia of Type Strains, Phase IV (KMG-IV): sequencing the most valuable type-strain genomes for metagenomic binning, comparative biology and taxonomic classification.</title>
        <authorList>
            <person name="Goeker M."/>
        </authorList>
    </citation>
    <scope>NUCLEOTIDE SEQUENCE [LARGE SCALE GENOMIC DNA]</scope>
    <source>
        <strain evidence="4 5">DSM 24105</strain>
    </source>
</reference>
<evidence type="ECO:0000256" key="1">
    <source>
        <dbReference type="SAM" id="Phobius"/>
    </source>
</evidence>
<feature type="signal peptide" evidence="2">
    <location>
        <begin position="1"/>
        <end position="22"/>
    </location>
</feature>
<reference evidence="6" key="2">
    <citation type="journal article" date="2019" name="Int. J. Syst. Evol. Microbiol.">
        <title>The Global Catalogue of Microorganisms (GCM) 10K type strain sequencing project: providing services to taxonomists for standard genome sequencing and annotation.</title>
        <authorList>
            <consortium name="The Broad Institute Genomics Platform"/>
            <consortium name="The Broad Institute Genome Sequencing Center for Infectious Disease"/>
            <person name="Wu L."/>
            <person name="Ma J."/>
        </authorList>
    </citation>
    <scope>NUCLEOTIDE SEQUENCE [LARGE SCALE GENOMIC DNA]</scope>
    <source>
        <strain evidence="6">NBRC 107710</strain>
    </source>
</reference>
<dbReference type="Proteomes" id="UP000517759">
    <property type="component" value="Unassembled WGS sequence"/>
</dbReference>
<organism evidence="4 5">
    <name type="scientific">Methylobacterium brachythecii</name>
    <dbReference type="NCBI Taxonomy" id="1176177"/>
    <lineage>
        <taxon>Bacteria</taxon>
        <taxon>Pseudomonadati</taxon>
        <taxon>Pseudomonadota</taxon>
        <taxon>Alphaproteobacteria</taxon>
        <taxon>Hyphomicrobiales</taxon>
        <taxon>Methylobacteriaceae</taxon>
        <taxon>Methylobacterium</taxon>
    </lineage>
</organism>
<evidence type="ECO:0008006" key="7">
    <source>
        <dbReference type="Google" id="ProtNLM"/>
    </source>
</evidence>
<evidence type="ECO:0000313" key="5">
    <source>
        <dbReference type="Proteomes" id="UP000517759"/>
    </source>
</evidence>
<dbReference type="RefSeq" id="WP_246413036.1">
    <property type="nucleotide sequence ID" value="NZ_BSPG01000007.1"/>
</dbReference>
<keyword evidence="1" id="KW-0812">Transmembrane</keyword>
<reference evidence="3" key="4">
    <citation type="submission" date="2023-01" db="EMBL/GenBank/DDBJ databases">
        <title>Draft genome sequence of Methylobacterium brachythecii strain NBRC 107710.</title>
        <authorList>
            <person name="Sun Q."/>
            <person name="Mori K."/>
        </authorList>
    </citation>
    <scope>NUCLEOTIDE SEQUENCE</scope>
    <source>
        <strain evidence="3">NBRC 107710</strain>
    </source>
</reference>
<proteinExistence type="predicted"/>
<dbReference type="AlphaFoldDB" id="A0A7W6F6U0"/>
<keyword evidence="1" id="KW-0472">Membrane</keyword>
<keyword evidence="6" id="KW-1185">Reference proteome</keyword>
<keyword evidence="2" id="KW-0732">Signal</keyword>
<protein>
    <recommendedName>
        <fullName evidence="7">PXPV repeat-containing protein</fullName>
    </recommendedName>
</protein>
<sequence>MKTVAVLSAAALIGVGVLASSAAEARGGGALAAGIIGGLAAGALLGAAVSDAHAGPDYGYARPGPADGFGPAPVAFYRPAPIVRGYAYEEPAYQSFPVEYGYRREPHRWHRDWDRPYAYRGW</sequence>
<evidence type="ECO:0000313" key="4">
    <source>
        <dbReference type="EMBL" id="MBB3902797.1"/>
    </source>
</evidence>
<feature type="chain" id="PRO_5031155584" description="PXPV repeat-containing protein" evidence="2">
    <location>
        <begin position="23"/>
        <end position="122"/>
    </location>
</feature>